<dbReference type="PANTHER" id="PTHR45772:SF8">
    <property type="entry name" value="HIGH-AFFINITY BRANCHED-CHAIN AMINO ACID TRANSPORT ATP-BINDING PROTEIN"/>
    <property type="match status" value="1"/>
</dbReference>
<feature type="domain" description="ABC transporter" evidence="4">
    <location>
        <begin position="34"/>
        <end position="273"/>
    </location>
</feature>
<dbReference type="InterPro" id="IPR027417">
    <property type="entry name" value="P-loop_NTPase"/>
</dbReference>
<dbReference type="SMART" id="SM00382">
    <property type="entry name" value="AAA"/>
    <property type="match status" value="1"/>
</dbReference>
<dbReference type="EMBL" id="FBWC01000019">
    <property type="protein sequence ID" value="CUX43602.1"/>
    <property type="molecule type" value="Genomic_DNA"/>
</dbReference>
<dbReference type="InterPro" id="IPR051120">
    <property type="entry name" value="ABC_AA/LPS_Transport"/>
</dbReference>
<dbReference type="Proteomes" id="UP000191897">
    <property type="component" value="Unassembled WGS sequence"/>
</dbReference>
<dbReference type="Pfam" id="PF00005">
    <property type="entry name" value="ABC_tran"/>
    <property type="match status" value="1"/>
</dbReference>
<dbReference type="PROSITE" id="PS50893">
    <property type="entry name" value="ABC_TRANSPORTER_2"/>
    <property type="match status" value="1"/>
</dbReference>
<protein>
    <submittedName>
        <fullName evidence="5">ABC transporter, nucleotide binding/ATPase protein</fullName>
    </submittedName>
</protein>
<dbReference type="SUPFAM" id="SSF52540">
    <property type="entry name" value="P-loop containing nucleoside triphosphate hydrolases"/>
    <property type="match status" value="1"/>
</dbReference>
<dbReference type="Gene3D" id="3.40.50.300">
    <property type="entry name" value="P-loop containing nucleotide triphosphate hydrolases"/>
    <property type="match status" value="1"/>
</dbReference>
<name>A0A1S7QX80_AGRTU</name>
<dbReference type="InterPro" id="IPR032823">
    <property type="entry name" value="BCA_ABC_TP_C"/>
</dbReference>
<keyword evidence="1" id="KW-0813">Transport</keyword>
<reference evidence="5 6" key="1">
    <citation type="submission" date="2016-01" db="EMBL/GenBank/DDBJ databases">
        <authorList>
            <person name="Oliw E.H."/>
        </authorList>
    </citation>
    <scope>NUCLEOTIDE SEQUENCE [LARGE SCALE GENOMIC DNA]</scope>
    <source>
        <strain evidence="5 6">Kerr 14</strain>
    </source>
</reference>
<dbReference type="InterPro" id="IPR003439">
    <property type="entry name" value="ABC_transporter-like_ATP-bd"/>
</dbReference>
<dbReference type="GO" id="GO:0005886">
    <property type="term" value="C:plasma membrane"/>
    <property type="evidence" value="ECO:0007669"/>
    <property type="project" value="TreeGrafter"/>
</dbReference>
<proteinExistence type="predicted"/>
<evidence type="ECO:0000256" key="1">
    <source>
        <dbReference type="ARBA" id="ARBA00022448"/>
    </source>
</evidence>
<dbReference type="PANTHER" id="PTHR45772">
    <property type="entry name" value="CONSERVED COMPONENT OF ABC TRANSPORTER FOR NATURAL AMINO ACIDS-RELATED"/>
    <property type="match status" value="1"/>
</dbReference>
<evidence type="ECO:0000259" key="4">
    <source>
        <dbReference type="PROSITE" id="PS50893"/>
    </source>
</evidence>
<dbReference type="GO" id="GO:0016887">
    <property type="term" value="F:ATP hydrolysis activity"/>
    <property type="evidence" value="ECO:0007669"/>
    <property type="project" value="InterPro"/>
</dbReference>
<dbReference type="CDD" id="cd03219">
    <property type="entry name" value="ABC_Mj1267_LivG_branched"/>
    <property type="match status" value="1"/>
</dbReference>
<evidence type="ECO:0000313" key="5">
    <source>
        <dbReference type="EMBL" id="CUX43602.1"/>
    </source>
</evidence>
<dbReference type="AlphaFoldDB" id="A0A1S7QX80"/>
<sequence length="277" mass="30379">MMFCGSSSAALSHQRRLHRYSNKARHCDMSAIALTIDGLGVDFGGFRAVNNVSITVHDGELRVLLGANGAGKTTLMDLISGKTRSTQGKVFVYDTDITNWPEHKIARAGIGRKFQIPSIFRDLTVRQNLEVANCRNPSVFANLRFGFSRAETNRVDEALALTGLEAEADLTAAYLSHGQTQWLELGMLIVQDPKVILLDEPTAGMTQAETRKTANIIKNLKGRHTILVVEHDMGFVREIAERITVLHLGEVLAEGSVGDIEHNPKVREAYLGSKGIS</sequence>
<evidence type="ECO:0000313" key="6">
    <source>
        <dbReference type="Proteomes" id="UP000191897"/>
    </source>
</evidence>
<accession>A0A1S7QX80</accession>
<dbReference type="GO" id="GO:0005524">
    <property type="term" value="F:ATP binding"/>
    <property type="evidence" value="ECO:0007669"/>
    <property type="project" value="UniProtKB-KW"/>
</dbReference>
<dbReference type="InterPro" id="IPR003593">
    <property type="entry name" value="AAA+_ATPase"/>
</dbReference>
<dbReference type="NCBIfam" id="TIGR03411">
    <property type="entry name" value="urea_trans_UrtD"/>
    <property type="match status" value="1"/>
</dbReference>
<dbReference type="InterPro" id="IPR017781">
    <property type="entry name" value="ABC_transptr_urea_ATP-bd_UrtD"/>
</dbReference>
<evidence type="ECO:0000256" key="2">
    <source>
        <dbReference type="ARBA" id="ARBA00022741"/>
    </source>
</evidence>
<gene>
    <name evidence="5" type="ORF">AGR4C_Lc10020</name>
</gene>
<organism evidence="5 6">
    <name type="scientific">Agrobacterium tumefaciens str. Kerr 14</name>
    <dbReference type="NCBI Taxonomy" id="1183424"/>
    <lineage>
        <taxon>Bacteria</taxon>
        <taxon>Pseudomonadati</taxon>
        <taxon>Pseudomonadota</taxon>
        <taxon>Alphaproteobacteria</taxon>
        <taxon>Hyphomicrobiales</taxon>
        <taxon>Rhizobiaceae</taxon>
        <taxon>Rhizobium/Agrobacterium group</taxon>
        <taxon>Agrobacterium</taxon>
        <taxon>Agrobacterium tumefaciens complex</taxon>
    </lineage>
</organism>
<keyword evidence="2" id="KW-0547">Nucleotide-binding</keyword>
<evidence type="ECO:0000256" key="3">
    <source>
        <dbReference type="ARBA" id="ARBA00022840"/>
    </source>
</evidence>
<keyword evidence="3" id="KW-0067">ATP-binding</keyword>
<dbReference type="Pfam" id="PF12399">
    <property type="entry name" value="BCA_ABC_TP_C"/>
    <property type="match status" value="1"/>
</dbReference>